<dbReference type="Proteomes" id="UP000428260">
    <property type="component" value="Chromosome"/>
</dbReference>
<dbReference type="KEGG" id="mcos:GM418_26360"/>
<dbReference type="EMBL" id="CP046401">
    <property type="protein sequence ID" value="QGY47057.1"/>
    <property type="molecule type" value="Genomic_DNA"/>
</dbReference>
<dbReference type="AlphaFoldDB" id="A0A6I6K3C6"/>
<evidence type="ECO:0000259" key="1">
    <source>
        <dbReference type="Pfam" id="PF08874"/>
    </source>
</evidence>
<proteinExistence type="predicted"/>
<gene>
    <name evidence="2" type="ORF">GM418_26360</name>
</gene>
<dbReference type="RefSeq" id="WP_158870553.1">
    <property type="nucleotide sequence ID" value="NZ_CP046401.1"/>
</dbReference>
<evidence type="ECO:0000313" key="2">
    <source>
        <dbReference type="EMBL" id="QGY47057.1"/>
    </source>
</evidence>
<dbReference type="Pfam" id="PF08874">
    <property type="entry name" value="DUF1835"/>
    <property type="match status" value="1"/>
</dbReference>
<feature type="domain" description="DUF1835" evidence="1">
    <location>
        <begin position="6"/>
        <end position="109"/>
    </location>
</feature>
<protein>
    <submittedName>
        <fullName evidence="2">DUF1835 domain-containing protein</fullName>
    </submittedName>
</protein>
<dbReference type="InterPro" id="IPR014973">
    <property type="entry name" value="DUF1835"/>
</dbReference>
<accession>A0A6I6K3C6</accession>
<keyword evidence="3" id="KW-1185">Reference proteome</keyword>
<sequence>MKKQYHILNGDSLMQQFPKTIDGEIIVARECFVDGSVEGEQLDELFASRARFLYQNYGEPQQAYYKNVVSEFQKIQNIGNNSDINLWFEDDLFCQVNFWFVTNLLENTIGANNTVYLIRPDSHNQYGFAGLNQSELVSIYKKRVLLPRLNNIASLWKSYQNNNTEELIALARQLKTSFPFILPAVQAHIARIPTKNSPGRPVLSLLEIMNDLDTKEFGPVFREFCKRENIYGFGDLQVKRLLDEINKPSN</sequence>
<reference evidence="2 3" key="1">
    <citation type="submission" date="2019-11" db="EMBL/GenBank/DDBJ databases">
        <authorList>
            <person name="Zheng R.K."/>
            <person name="Sun C.M."/>
        </authorList>
    </citation>
    <scope>NUCLEOTIDE SEQUENCE [LARGE SCALE GENOMIC DNA]</scope>
    <source>
        <strain evidence="2 3">WC007</strain>
    </source>
</reference>
<name>A0A6I6K3C6_9BACT</name>
<evidence type="ECO:0000313" key="3">
    <source>
        <dbReference type="Proteomes" id="UP000428260"/>
    </source>
</evidence>
<organism evidence="2 3">
    <name type="scientific">Maribellus comscasis</name>
    <dbReference type="NCBI Taxonomy" id="2681766"/>
    <lineage>
        <taxon>Bacteria</taxon>
        <taxon>Pseudomonadati</taxon>
        <taxon>Bacteroidota</taxon>
        <taxon>Bacteroidia</taxon>
        <taxon>Marinilabiliales</taxon>
        <taxon>Prolixibacteraceae</taxon>
        <taxon>Maribellus</taxon>
    </lineage>
</organism>